<dbReference type="EMBL" id="CAAE01006094">
    <property type="protein sequence ID" value="CAF88974.1"/>
    <property type="molecule type" value="Genomic_DNA"/>
</dbReference>
<dbReference type="GO" id="GO:0051015">
    <property type="term" value="F:actin filament binding"/>
    <property type="evidence" value="ECO:0007669"/>
    <property type="project" value="TreeGrafter"/>
</dbReference>
<feature type="non-terminal residue" evidence="6">
    <location>
        <position position="316"/>
    </location>
</feature>
<dbReference type="PANTHER" id="PTHR13140:SF706">
    <property type="entry name" value="DILUTE CLASS UNCONVENTIONAL MYOSIN, ISOFORM C"/>
    <property type="match status" value="1"/>
</dbReference>
<dbReference type="GO" id="GO:0000146">
    <property type="term" value="F:microfilament motor activity"/>
    <property type="evidence" value="ECO:0007669"/>
    <property type="project" value="TreeGrafter"/>
</dbReference>
<feature type="non-terminal residue" evidence="6">
    <location>
        <position position="1"/>
    </location>
</feature>
<proteinExistence type="inferred from homology"/>
<keyword evidence="4" id="KW-0518">Myosin</keyword>
<evidence type="ECO:0000256" key="1">
    <source>
        <dbReference type="ARBA" id="ARBA00022741"/>
    </source>
</evidence>
<dbReference type="PANTHER" id="PTHR13140">
    <property type="entry name" value="MYOSIN"/>
    <property type="match status" value="1"/>
</dbReference>
<feature type="domain" description="Myosin motor" evidence="5">
    <location>
        <begin position="1"/>
        <end position="316"/>
    </location>
</feature>
<evidence type="ECO:0000313" key="6">
    <source>
        <dbReference type="EMBL" id="CAF88974.1"/>
    </source>
</evidence>
<dbReference type="GO" id="GO:0005737">
    <property type="term" value="C:cytoplasm"/>
    <property type="evidence" value="ECO:0007669"/>
    <property type="project" value="TreeGrafter"/>
</dbReference>
<evidence type="ECO:0000256" key="3">
    <source>
        <dbReference type="ARBA" id="ARBA00023203"/>
    </source>
</evidence>
<dbReference type="InterPro" id="IPR001609">
    <property type="entry name" value="Myosin_head_motor_dom-like"/>
</dbReference>
<dbReference type="Gene3D" id="1.20.58.530">
    <property type="match status" value="1"/>
</dbReference>
<keyword evidence="4" id="KW-0505">Motor protein</keyword>
<comment type="caution">
    <text evidence="4">Lacks conserved residue(s) required for the propagation of feature annotation.</text>
</comment>
<dbReference type="OrthoDB" id="2505895at2759"/>
<dbReference type="GO" id="GO:0005524">
    <property type="term" value="F:ATP binding"/>
    <property type="evidence" value="ECO:0007669"/>
    <property type="project" value="UniProtKB-KW"/>
</dbReference>
<evidence type="ECO:0000256" key="4">
    <source>
        <dbReference type="PROSITE-ProRule" id="PRU00782"/>
    </source>
</evidence>
<gene>
    <name evidence="6" type="ORF">GSTENG00002669001</name>
</gene>
<dbReference type="Pfam" id="PF00063">
    <property type="entry name" value="Myosin_head"/>
    <property type="match status" value="1"/>
</dbReference>
<comment type="similarity">
    <text evidence="4">Belongs to the TRAFAC class myosin-kinesin ATPase superfamily. Myosin family.</text>
</comment>
<dbReference type="PROSITE" id="PS51456">
    <property type="entry name" value="MYOSIN_MOTOR"/>
    <property type="match status" value="1"/>
</dbReference>
<reference evidence="6" key="1">
    <citation type="journal article" date="2004" name="Nature">
        <title>Genome duplication in the teleost fish Tetraodon nigroviridis reveals the early vertebrate proto-karyotype.</title>
        <authorList>
            <person name="Jaillon O."/>
            <person name="Aury J.-M."/>
            <person name="Brunet F."/>
            <person name="Petit J.-L."/>
            <person name="Stange-Thomann N."/>
            <person name="Mauceli E."/>
            <person name="Bouneau L."/>
            <person name="Fischer C."/>
            <person name="Ozouf-Costaz C."/>
            <person name="Bernot A."/>
            <person name="Nicaud S."/>
            <person name="Jaffe D."/>
            <person name="Fisher S."/>
            <person name="Lutfalla G."/>
            <person name="Dossat C."/>
            <person name="Segurens B."/>
            <person name="Dasilva C."/>
            <person name="Salanoubat M."/>
            <person name="Levy M."/>
            <person name="Boudet N."/>
            <person name="Castellano S."/>
            <person name="Anthouard V."/>
            <person name="Jubin C."/>
            <person name="Castelli V."/>
            <person name="Katinka M."/>
            <person name="Vacherie B."/>
            <person name="Biemont C."/>
            <person name="Skalli Z."/>
            <person name="Cattolico L."/>
            <person name="Poulain J."/>
            <person name="De Berardinis V."/>
            <person name="Cruaud C."/>
            <person name="Duprat S."/>
            <person name="Brottier P."/>
            <person name="Coutanceau J.-P."/>
            <person name="Gouzy J."/>
            <person name="Parra G."/>
            <person name="Lardier G."/>
            <person name="Chapple C."/>
            <person name="McKernan K.J."/>
            <person name="McEwan P."/>
            <person name="Bosak S."/>
            <person name="Kellis M."/>
            <person name="Volff J.-N."/>
            <person name="Guigo R."/>
            <person name="Zody M.C."/>
            <person name="Mesirov J."/>
            <person name="Lindblad-Toh K."/>
            <person name="Birren B."/>
            <person name="Nusbaum C."/>
            <person name="Kahn D."/>
            <person name="Robinson-Rechavi M."/>
            <person name="Laudet V."/>
            <person name="Schachter V."/>
            <person name="Quetier F."/>
            <person name="Saurin W."/>
            <person name="Scarpelli C."/>
            <person name="Wincker P."/>
            <person name="Lander E.S."/>
            <person name="Weissenbach J."/>
            <person name="Roest Crollius H."/>
        </authorList>
    </citation>
    <scope>NUCLEOTIDE SEQUENCE [LARGE SCALE GENOMIC DNA]</scope>
</reference>
<dbReference type="GO" id="GO:0007015">
    <property type="term" value="P:actin filament organization"/>
    <property type="evidence" value="ECO:0007669"/>
    <property type="project" value="TreeGrafter"/>
</dbReference>
<dbReference type="GO" id="GO:0016020">
    <property type="term" value="C:membrane"/>
    <property type="evidence" value="ECO:0007669"/>
    <property type="project" value="TreeGrafter"/>
</dbReference>
<dbReference type="SUPFAM" id="SSF52540">
    <property type="entry name" value="P-loop containing nucleoside triphosphate hydrolases"/>
    <property type="match status" value="1"/>
</dbReference>
<sequence length="316" mass="35103">TEQKAIWHVLAAIYHLGAAGACRVGRRQFVSFDSAQKAGGVLGCEGEELHTAVFKHHLRQLLQRATSRERTAAEAEEGPRLTAAQCLEGMAAGLYEELFTAVVSLINRALSSQQLALASVMVVDTPGLRNPRHSAEERGASWSELCHNYLQERLLEHCHTHTFTHTLERYAQERIPVELENPENSPAEVVSALDQPPPQVRAADGDPRGLLWVLDEEMVTPRSNENSVLERVSQYFSGTGHTHTRTHTRTAELFKMLMRVLNAACVPAVRQCEQPLQCEVKHLLGCDPVRYDLTGWFGLIQNNPSSLNATCLLQNS</sequence>
<name>Q4TDQ8_TETNG</name>
<comment type="caution">
    <text evidence="6">The sequence shown here is derived from an EMBL/GenBank/DDBJ whole genome shotgun (WGS) entry which is preliminary data.</text>
</comment>
<dbReference type="AlphaFoldDB" id="Q4TDQ8"/>
<protein>
    <submittedName>
        <fullName evidence="6">(spotted green pufferfish) hypothetical protein</fullName>
    </submittedName>
</protein>
<evidence type="ECO:0000256" key="2">
    <source>
        <dbReference type="ARBA" id="ARBA00022840"/>
    </source>
</evidence>
<dbReference type="Gene3D" id="1.20.120.720">
    <property type="entry name" value="Myosin VI head, motor domain, U50 subdomain"/>
    <property type="match status" value="1"/>
</dbReference>
<keyword evidence="1" id="KW-0547">Nucleotide-binding</keyword>
<accession>Q4TDQ8</accession>
<dbReference type="InterPro" id="IPR027417">
    <property type="entry name" value="P-loop_NTPase"/>
</dbReference>
<keyword evidence="3 4" id="KW-0009">Actin-binding</keyword>
<keyword evidence="2" id="KW-0067">ATP-binding</keyword>
<dbReference type="GO" id="GO:0016459">
    <property type="term" value="C:myosin complex"/>
    <property type="evidence" value="ECO:0007669"/>
    <property type="project" value="UniProtKB-KW"/>
</dbReference>
<evidence type="ECO:0000259" key="5">
    <source>
        <dbReference type="PROSITE" id="PS51456"/>
    </source>
</evidence>
<dbReference type="KEGG" id="tng:GSTEN00002669G001"/>
<reference evidence="6" key="2">
    <citation type="submission" date="2004-02" db="EMBL/GenBank/DDBJ databases">
        <authorList>
            <consortium name="Genoscope"/>
            <consortium name="Whitehead Institute Centre for Genome Research"/>
        </authorList>
    </citation>
    <scope>NUCLEOTIDE SEQUENCE</scope>
</reference>
<organism evidence="6">
    <name type="scientific">Tetraodon nigroviridis</name>
    <name type="common">Spotted green pufferfish</name>
    <name type="synonym">Chelonodon nigroviridis</name>
    <dbReference type="NCBI Taxonomy" id="99883"/>
    <lineage>
        <taxon>Eukaryota</taxon>
        <taxon>Metazoa</taxon>
        <taxon>Chordata</taxon>
        <taxon>Craniata</taxon>
        <taxon>Vertebrata</taxon>
        <taxon>Euteleostomi</taxon>
        <taxon>Actinopterygii</taxon>
        <taxon>Neopterygii</taxon>
        <taxon>Teleostei</taxon>
        <taxon>Neoteleostei</taxon>
        <taxon>Acanthomorphata</taxon>
        <taxon>Eupercaria</taxon>
        <taxon>Tetraodontiformes</taxon>
        <taxon>Tetradontoidea</taxon>
        <taxon>Tetraodontidae</taxon>
        <taxon>Tetraodon</taxon>
    </lineage>
</organism>